<evidence type="ECO:0000313" key="3">
    <source>
        <dbReference type="Proteomes" id="UP001322138"/>
    </source>
</evidence>
<feature type="region of interest" description="Disordered" evidence="1">
    <location>
        <begin position="45"/>
        <end position="70"/>
    </location>
</feature>
<accession>A0ABR0FZN0</accession>
<dbReference type="RefSeq" id="XP_062737900.1">
    <property type="nucleotide sequence ID" value="XM_062872008.1"/>
</dbReference>
<evidence type="ECO:0000256" key="1">
    <source>
        <dbReference type="SAM" id="MobiDB-lite"/>
    </source>
</evidence>
<sequence length="70" mass="7295">MVEMVVSTIESSPADPVGLGGLNIKTLWFRPEESGLNMCDSCAGQGGGHAEGKRTPASSVNHKANFLLPP</sequence>
<keyword evidence="3" id="KW-1185">Reference proteome</keyword>
<proteinExistence type="predicted"/>
<organism evidence="2 3">
    <name type="scientific">Podospora bellae-mahoneyi</name>
    <dbReference type="NCBI Taxonomy" id="2093777"/>
    <lineage>
        <taxon>Eukaryota</taxon>
        <taxon>Fungi</taxon>
        <taxon>Dikarya</taxon>
        <taxon>Ascomycota</taxon>
        <taxon>Pezizomycotina</taxon>
        <taxon>Sordariomycetes</taxon>
        <taxon>Sordariomycetidae</taxon>
        <taxon>Sordariales</taxon>
        <taxon>Podosporaceae</taxon>
        <taxon>Podospora</taxon>
    </lineage>
</organism>
<dbReference type="EMBL" id="JAFFGZ010000001">
    <property type="protein sequence ID" value="KAK4648925.1"/>
    <property type="molecule type" value="Genomic_DNA"/>
</dbReference>
<evidence type="ECO:0000313" key="2">
    <source>
        <dbReference type="EMBL" id="KAK4648925.1"/>
    </source>
</evidence>
<name>A0ABR0FZN0_9PEZI</name>
<dbReference type="GeneID" id="87891083"/>
<comment type="caution">
    <text evidence="2">The sequence shown here is derived from an EMBL/GenBank/DDBJ whole genome shotgun (WGS) entry which is preliminary data.</text>
</comment>
<dbReference type="Proteomes" id="UP001322138">
    <property type="component" value="Unassembled WGS sequence"/>
</dbReference>
<gene>
    <name evidence="2" type="ORF">QC761_0016060</name>
</gene>
<protein>
    <submittedName>
        <fullName evidence="2">Uncharacterized protein</fullName>
    </submittedName>
</protein>
<reference evidence="2 3" key="1">
    <citation type="journal article" date="2023" name="bioRxiv">
        <title>High-quality genome assemblies of four members of thePodospora anserinaspecies complex.</title>
        <authorList>
            <person name="Ament-Velasquez S.L."/>
            <person name="Vogan A.A."/>
            <person name="Wallerman O."/>
            <person name="Hartmann F."/>
            <person name="Gautier V."/>
            <person name="Silar P."/>
            <person name="Giraud T."/>
            <person name="Johannesson H."/>
        </authorList>
    </citation>
    <scope>NUCLEOTIDE SEQUENCE [LARGE SCALE GENOMIC DNA]</scope>
    <source>
        <strain evidence="2 3">CBS 112042</strain>
    </source>
</reference>